<organism evidence="2 3">
    <name type="scientific">Vagococcus fluvialis</name>
    <dbReference type="NCBI Taxonomy" id="2738"/>
    <lineage>
        <taxon>Bacteria</taxon>
        <taxon>Bacillati</taxon>
        <taxon>Bacillota</taxon>
        <taxon>Bacilli</taxon>
        <taxon>Lactobacillales</taxon>
        <taxon>Enterococcaceae</taxon>
        <taxon>Vagococcus</taxon>
    </lineage>
</organism>
<feature type="domain" description="HTH cro/C1-type" evidence="1">
    <location>
        <begin position="9"/>
        <end position="61"/>
    </location>
</feature>
<reference evidence="2 3" key="1">
    <citation type="submission" date="2020-03" db="EMBL/GenBank/DDBJ databases">
        <title>Bacterial samples isolated from urine from healthy bovine heifers (Gyr breed).</title>
        <authorList>
            <person name="Giannattasio-Ferraz S."/>
            <person name="Maskeri L."/>
            <person name="Penido A."/>
            <person name="Barbosa-Stancioli E.F."/>
            <person name="Putonti C."/>
        </authorList>
    </citation>
    <scope>NUCLEOTIDE SEQUENCE [LARGE SCALE GENOMIC DNA]</scope>
    <source>
        <strain evidence="2 3">UFMG-H7</strain>
    </source>
</reference>
<comment type="caution">
    <text evidence="2">The sequence shown here is derived from an EMBL/GenBank/DDBJ whole genome shotgun (WGS) entry which is preliminary data.</text>
</comment>
<dbReference type="SMART" id="SM00530">
    <property type="entry name" value="HTH_XRE"/>
    <property type="match status" value="1"/>
</dbReference>
<dbReference type="GO" id="GO:0003677">
    <property type="term" value="F:DNA binding"/>
    <property type="evidence" value="ECO:0007669"/>
    <property type="project" value="InterPro"/>
</dbReference>
<dbReference type="PROSITE" id="PS50943">
    <property type="entry name" value="HTH_CROC1"/>
    <property type="match status" value="1"/>
</dbReference>
<dbReference type="EMBL" id="JAAVMB010000012">
    <property type="protein sequence ID" value="NKC68471.1"/>
    <property type="molecule type" value="Genomic_DNA"/>
</dbReference>
<dbReference type="Proteomes" id="UP000521358">
    <property type="component" value="Unassembled WGS sequence"/>
</dbReference>
<dbReference type="Pfam" id="PF01381">
    <property type="entry name" value="HTH_3"/>
    <property type="match status" value="1"/>
</dbReference>
<gene>
    <name evidence="2" type="ORF">HED35_10260</name>
</gene>
<dbReference type="InterPro" id="IPR010982">
    <property type="entry name" value="Lambda_DNA-bd_dom_sf"/>
</dbReference>
<sequence length="327" mass="38870">MNKEFRKTLKFLRKANHYSQKEFAKKANMSHSSYNRIENGSRIIGYDDLSIFLKILNIDYFDFFSCLIQLEVDSTLTTLNYQTILKESKRDEPNLNKINKSFDYFKKKINSLEQDKYPINTILTSYIQLSFLFPKELQQISSNEMNNIANDILQKNYWTPTDFFVIAIMTPNLNAKNVDTITKKTLMINPLTYTMNNHKYIHSLLQNLIDYYLVNFTFYENELNQSNLKNLLNYWYECLEIFNDMEAKIIYNHMQDMFKFLYALENKDNIKKRCDKRVKGLTFLGINTLKEAIENESDNYYNGKFGKLHCVITDTSNNINQNLFLNE</sequence>
<protein>
    <submittedName>
        <fullName evidence="2">Helix-turn-helix transcriptional regulator</fullName>
    </submittedName>
</protein>
<name>A0A7X6I3F2_9ENTE</name>
<dbReference type="AlphaFoldDB" id="A0A7X6I3F2"/>
<evidence type="ECO:0000259" key="1">
    <source>
        <dbReference type="PROSITE" id="PS50943"/>
    </source>
</evidence>
<dbReference type="Gene3D" id="1.10.260.40">
    <property type="entry name" value="lambda repressor-like DNA-binding domains"/>
    <property type="match status" value="1"/>
</dbReference>
<dbReference type="SUPFAM" id="SSF47413">
    <property type="entry name" value="lambda repressor-like DNA-binding domains"/>
    <property type="match status" value="1"/>
</dbReference>
<dbReference type="InterPro" id="IPR001387">
    <property type="entry name" value="Cro/C1-type_HTH"/>
</dbReference>
<accession>A0A7X6I3F2</accession>
<dbReference type="CDD" id="cd00093">
    <property type="entry name" value="HTH_XRE"/>
    <property type="match status" value="1"/>
</dbReference>
<evidence type="ECO:0000313" key="3">
    <source>
        <dbReference type="Proteomes" id="UP000521358"/>
    </source>
</evidence>
<proteinExistence type="predicted"/>
<dbReference type="RefSeq" id="WP_167807660.1">
    <property type="nucleotide sequence ID" value="NZ_JAAVMB010000012.1"/>
</dbReference>
<evidence type="ECO:0000313" key="2">
    <source>
        <dbReference type="EMBL" id="NKC68471.1"/>
    </source>
</evidence>